<dbReference type="KEGG" id="tsl:A3L11_00565"/>
<dbReference type="AlphaFoldDB" id="A0A2Z2MMF1"/>
<organism evidence="1 2">
    <name type="scientific">Thermococcus siculi</name>
    <dbReference type="NCBI Taxonomy" id="72803"/>
    <lineage>
        <taxon>Archaea</taxon>
        <taxon>Methanobacteriati</taxon>
        <taxon>Methanobacteriota</taxon>
        <taxon>Thermococci</taxon>
        <taxon>Thermococcales</taxon>
        <taxon>Thermococcaceae</taxon>
        <taxon>Thermococcus</taxon>
    </lineage>
</organism>
<evidence type="ECO:0000313" key="2">
    <source>
        <dbReference type="Proteomes" id="UP000250125"/>
    </source>
</evidence>
<accession>A0A2Z2MMF1</accession>
<reference evidence="1 2" key="1">
    <citation type="submission" date="2016-04" db="EMBL/GenBank/DDBJ databases">
        <title>Complete genome sequence of Thermococcus siculi type strain RG-20.</title>
        <authorList>
            <person name="Oger P.M."/>
        </authorList>
    </citation>
    <scope>NUCLEOTIDE SEQUENCE [LARGE SCALE GENOMIC DNA]</scope>
    <source>
        <strain evidence="1 2">RG-20</strain>
    </source>
</reference>
<proteinExistence type="predicted"/>
<name>A0A2Z2MMF1_9EURY</name>
<keyword evidence="2" id="KW-1185">Reference proteome</keyword>
<gene>
    <name evidence="1" type="ORF">A3L11_00565</name>
</gene>
<dbReference type="Proteomes" id="UP000250125">
    <property type="component" value="Chromosome"/>
</dbReference>
<dbReference type="EMBL" id="CP015103">
    <property type="protein sequence ID" value="ASJ07797.1"/>
    <property type="molecule type" value="Genomic_DNA"/>
</dbReference>
<protein>
    <submittedName>
        <fullName evidence="1">Uncharacterized protein</fullName>
    </submittedName>
</protein>
<dbReference type="Gene3D" id="3.40.50.300">
    <property type="entry name" value="P-loop containing nucleotide triphosphate hydrolases"/>
    <property type="match status" value="1"/>
</dbReference>
<dbReference type="SUPFAM" id="SSF52540">
    <property type="entry name" value="P-loop containing nucleoside triphosphate hydrolases"/>
    <property type="match status" value="1"/>
</dbReference>
<evidence type="ECO:0000313" key="1">
    <source>
        <dbReference type="EMBL" id="ASJ07797.1"/>
    </source>
</evidence>
<sequence>MGIVEIEASDITWWDILPEPFVVLILGQRGGGKTALGHLLLELFSDQGRRKPAYIIGFPMHKRHLLPDWITPLDELYFPDNSVVLLHEAHFYLHARRSMADQNVEIDKLITVSRHKNVDIIVETQQSFRLDRNIVAEVDALIFRVPELMQEKFERPEVRWITEMAKEAFKPYVEEYMVVQDGEVVGSFRRIKPEALKKAFIYGKNYVGMYPHDIPLPSYWSEEISRAYGELREDRVEKAASEDPLVALIVKDERYKKILQKALEVEKQLEEKGWSDFGWEAYEVGAIGSELVKLRKMGVVDVITKTNRHTHYRIIDPERVRKALEVVENLEWGR</sequence>
<dbReference type="InterPro" id="IPR027417">
    <property type="entry name" value="P-loop_NTPase"/>
</dbReference>